<evidence type="ECO:0000259" key="3">
    <source>
        <dbReference type="PROSITE" id="PS50943"/>
    </source>
</evidence>
<evidence type="ECO:0000256" key="1">
    <source>
        <dbReference type="ARBA" id="ARBA00023125"/>
    </source>
</evidence>
<comment type="caution">
    <text evidence="4">The sequence shown here is derived from an EMBL/GenBank/DDBJ whole genome shotgun (WGS) entry which is preliminary data.</text>
</comment>
<dbReference type="AlphaFoldDB" id="A0A928KV05"/>
<evidence type="ECO:0000313" key="4">
    <source>
        <dbReference type="EMBL" id="MBE6834558.1"/>
    </source>
</evidence>
<dbReference type="CDD" id="cd00093">
    <property type="entry name" value="HTH_XRE"/>
    <property type="match status" value="1"/>
</dbReference>
<accession>A0A928KV05</accession>
<dbReference type="Proteomes" id="UP000754750">
    <property type="component" value="Unassembled WGS sequence"/>
</dbReference>
<dbReference type="SUPFAM" id="SSF47413">
    <property type="entry name" value="lambda repressor-like DNA-binding domains"/>
    <property type="match status" value="1"/>
</dbReference>
<dbReference type="SMART" id="SM00530">
    <property type="entry name" value="HTH_XRE"/>
    <property type="match status" value="1"/>
</dbReference>
<gene>
    <name evidence="4" type="ORF">E7512_13445</name>
</gene>
<dbReference type="RefSeq" id="WP_195199441.1">
    <property type="nucleotide sequence ID" value="NZ_JBKWRC010000003.1"/>
</dbReference>
<dbReference type="InterPro" id="IPR010982">
    <property type="entry name" value="Lambda_DNA-bd_dom_sf"/>
</dbReference>
<dbReference type="InterPro" id="IPR001387">
    <property type="entry name" value="Cro/C1-type_HTH"/>
</dbReference>
<dbReference type="PROSITE" id="PS50943">
    <property type="entry name" value="HTH_CROC1"/>
    <property type="match status" value="1"/>
</dbReference>
<organism evidence="4 5">
    <name type="scientific">Faecalispora sporosphaeroides</name>
    <dbReference type="NCBI Taxonomy" id="1549"/>
    <lineage>
        <taxon>Bacteria</taxon>
        <taxon>Bacillati</taxon>
        <taxon>Bacillota</taxon>
        <taxon>Clostridia</taxon>
        <taxon>Eubacteriales</taxon>
        <taxon>Oscillospiraceae</taxon>
        <taxon>Faecalispora</taxon>
    </lineage>
</organism>
<dbReference type="Pfam" id="PF01381">
    <property type="entry name" value="HTH_3"/>
    <property type="match status" value="1"/>
</dbReference>
<sequence length="136" mass="15329">MSLSSIGKNLRIFREKCGYTQQHLANVLNIDRSTYSYYESGKTTPDISSLIMLSQVFSVSLSELLGQEDISPMLNDSSSGKSGSKRVTDNNSHIYDLKKDELQLIAFFRACAPEEKEELLRKAAEIQGKNKKKEMD</sequence>
<dbReference type="PANTHER" id="PTHR46558">
    <property type="entry name" value="TRACRIPTIONAL REGULATORY PROTEIN-RELATED-RELATED"/>
    <property type="match status" value="1"/>
</dbReference>
<dbReference type="EMBL" id="SVNY01000007">
    <property type="protein sequence ID" value="MBE6834558.1"/>
    <property type="molecule type" value="Genomic_DNA"/>
</dbReference>
<protein>
    <submittedName>
        <fullName evidence="4">Helix-turn-helix domain-containing protein</fullName>
    </submittedName>
</protein>
<reference evidence="4" key="1">
    <citation type="submission" date="2019-04" db="EMBL/GenBank/DDBJ databases">
        <title>Evolution of Biomass-Degrading Anaerobic Consortia Revealed by Metagenomics.</title>
        <authorList>
            <person name="Peng X."/>
        </authorList>
    </citation>
    <scope>NUCLEOTIDE SEQUENCE</scope>
    <source>
        <strain evidence="4">SIG551</strain>
    </source>
</reference>
<name>A0A928KV05_9FIRM</name>
<dbReference type="PANTHER" id="PTHR46558:SF11">
    <property type="entry name" value="HTH-TYPE TRANSCRIPTIONAL REGULATOR XRE"/>
    <property type="match status" value="1"/>
</dbReference>
<evidence type="ECO:0000313" key="5">
    <source>
        <dbReference type="Proteomes" id="UP000754750"/>
    </source>
</evidence>
<keyword evidence="1" id="KW-0238">DNA-binding</keyword>
<feature type="region of interest" description="Disordered" evidence="2">
    <location>
        <begin position="71"/>
        <end position="90"/>
    </location>
</feature>
<feature type="domain" description="HTH cro/C1-type" evidence="3">
    <location>
        <begin position="10"/>
        <end position="64"/>
    </location>
</feature>
<dbReference type="GO" id="GO:0003677">
    <property type="term" value="F:DNA binding"/>
    <property type="evidence" value="ECO:0007669"/>
    <property type="project" value="UniProtKB-KW"/>
</dbReference>
<dbReference type="Gene3D" id="1.10.260.40">
    <property type="entry name" value="lambda repressor-like DNA-binding domains"/>
    <property type="match status" value="1"/>
</dbReference>
<proteinExistence type="predicted"/>
<evidence type="ECO:0000256" key="2">
    <source>
        <dbReference type="SAM" id="MobiDB-lite"/>
    </source>
</evidence>